<comment type="caution">
    <text evidence="10">The sequence shown here is derived from an EMBL/GenBank/DDBJ whole genome shotgun (WGS) entry which is preliminary data.</text>
</comment>
<feature type="compositionally biased region" description="Low complexity" evidence="8">
    <location>
        <begin position="784"/>
        <end position="795"/>
    </location>
</feature>
<dbReference type="GO" id="GO:0004843">
    <property type="term" value="F:cysteine-type deubiquitinase activity"/>
    <property type="evidence" value="ECO:0007669"/>
    <property type="project" value="UniProtKB-EC"/>
</dbReference>
<gene>
    <name evidence="10" type="ORF">E4U43_002244</name>
</gene>
<feature type="compositionally biased region" description="Polar residues" evidence="8">
    <location>
        <begin position="739"/>
        <end position="751"/>
    </location>
</feature>
<evidence type="ECO:0000256" key="7">
    <source>
        <dbReference type="ARBA" id="ARBA00022807"/>
    </source>
</evidence>
<evidence type="ECO:0000256" key="8">
    <source>
        <dbReference type="SAM" id="MobiDB-lite"/>
    </source>
</evidence>
<evidence type="ECO:0000256" key="4">
    <source>
        <dbReference type="ARBA" id="ARBA00022670"/>
    </source>
</evidence>
<evidence type="ECO:0000256" key="5">
    <source>
        <dbReference type="ARBA" id="ARBA00022786"/>
    </source>
</evidence>
<feature type="region of interest" description="Disordered" evidence="8">
    <location>
        <begin position="782"/>
        <end position="857"/>
    </location>
</feature>
<feature type="region of interest" description="Disordered" evidence="8">
    <location>
        <begin position="361"/>
        <end position="391"/>
    </location>
</feature>
<dbReference type="SUPFAM" id="SSF54001">
    <property type="entry name" value="Cysteine proteinases"/>
    <property type="match status" value="1"/>
</dbReference>
<feature type="compositionally biased region" description="Basic and acidic residues" evidence="8">
    <location>
        <begin position="818"/>
        <end position="857"/>
    </location>
</feature>
<reference evidence="10" key="1">
    <citation type="journal article" date="2020" name="bioRxiv">
        <title>Whole genome comparisons of ergot fungi reveals the divergence and evolution of species within the genus Claviceps are the result of varying mechanisms driving genome evolution and host range expansion.</title>
        <authorList>
            <person name="Wyka S.A."/>
            <person name="Mondo S.J."/>
            <person name="Liu M."/>
            <person name="Dettman J."/>
            <person name="Nalam V."/>
            <person name="Broders K.D."/>
        </authorList>
    </citation>
    <scope>NUCLEOTIDE SEQUENCE</scope>
    <source>
        <strain evidence="10">CCC 602</strain>
    </source>
</reference>
<dbReference type="InterPro" id="IPR050164">
    <property type="entry name" value="Peptidase_C19"/>
</dbReference>
<dbReference type="GO" id="GO:0006508">
    <property type="term" value="P:proteolysis"/>
    <property type="evidence" value="ECO:0007669"/>
    <property type="project" value="UniProtKB-KW"/>
</dbReference>
<feature type="domain" description="USP" evidence="9">
    <location>
        <begin position="128"/>
        <end position="605"/>
    </location>
</feature>
<evidence type="ECO:0000256" key="6">
    <source>
        <dbReference type="ARBA" id="ARBA00022801"/>
    </source>
</evidence>
<dbReference type="InterPro" id="IPR028889">
    <property type="entry name" value="USP"/>
</dbReference>
<dbReference type="GO" id="GO:0005634">
    <property type="term" value="C:nucleus"/>
    <property type="evidence" value="ECO:0007669"/>
    <property type="project" value="UniProtKB-SubCell"/>
</dbReference>
<comment type="catalytic activity">
    <reaction evidence="1">
        <text>Thiol-dependent hydrolysis of ester, thioester, amide, peptide and isopeptide bonds formed by the C-terminal Gly of ubiquitin (a 76-residue protein attached to proteins as an intracellular targeting signal).</text>
        <dbReference type="EC" id="3.4.19.12"/>
    </reaction>
</comment>
<dbReference type="EMBL" id="SRPW01001770">
    <property type="protein sequence ID" value="KAG5999190.1"/>
    <property type="molecule type" value="Genomic_DNA"/>
</dbReference>
<dbReference type="PANTHER" id="PTHR24006">
    <property type="entry name" value="UBIQUITIN CARBOXYL-TERMINAL HYDROLASE"/>
    <property type="match status" value="1"/>
</dbReference>
<comment type="similarity">
    <text evidence="2">Belongs to the peptidase C19 family.</text>
</comment>
<dbReference type="GO" id="GO:0016579">
    <property type="term" value="P:protein deubiquitination"/>
    <property type="evidence" value="ECO:0007669"/>
    <property type="project" value="InterPro"/>
</dbReference>
<keyword evidence="7" id="KW-0788">Thiol protease</keyword>
<evidence type="ECO:0000256" key="2">
    <source>
        <dbReference type="ARBA" id="ARBA00009085"/>
    </source>
</evidence>
<sequence length="857" mass="95569">MKEFPRKFLNLRDKNGNHCRSKSVPAEHKAKARPLSGEAFRAMFKKDASKHALKSDPEQVEPDHAKIEQVQRRLETVDVSNITDEYIKDVMLSNIGDGDVNKTADFISLERKAASGFIVPYNPAIHMLGAENRGNVTCYLDSLLFAMFSKLDAFECMLNSDFPNDDPRLRLVTLLRIWVNSLRSGNLIRTDFTKLMQDAMADCGWADAKLPEQQDTSEAFAFLTETLQLPLLSLQVDLFHHGKKDKDDHKVVYERLLNLAVPPDPEGRGLKLEDCLEEYFNARVDVLRDHEESKKDSIDDKASADVSSFSFRGQNTIRLVRAEEGASSSVAASPVELTPSQPSFGDYLDRRFSQTSDLKNIEPTKSLDMTSGANKLGDGASTTTDRPDVRHRSTSVIQRVVVDELGRPTGTEDSAMAKRAKREGSTIVKAVTIPAWQFFRLIPWHALTPNEPRNDSEVALNFDQRPVVGICLKRYAMGDSGQPQRYNTFIDIPDSLRLPQFMLSGGPELDEELNGLSTEYKLVLQSVVCHRGDSLQSGHYIAFARVAPKLLTGNRRHNFDPPPDYEEPQWLKFDDLQAEDRVTYVEDIKQALRSEMPYLLFYQIVPIVDLVRCSMDSKEHDPPSYNESKDSSDLNYADLSSSPFRLDGSHHRDDFLGLGADLQSKPPSIRLSVDFETSARGSIWSMSHTGSTPIDSRRESVANTESPVVTPGANSPVFPPIDEPTASRLTRAASRFALSRQNRTPSQSGESRISFGMTRLGGLMKPSREPLAEAPSVNNTLLQVSPSTSTTGPVSDALGTSPESPIDGEKQPNASPQVKDKEKQQKPRGKAKDKDKEKSDKHKGGQDEQPERECMLM</sequence>
<dbReference type="AlphaFoldDB" id="A0A9P7N8Y2"/>
<dbReference type="InterPro" id="IPR001394">
    <property type="entry name" value="Peptidase_C19_UCH"/>
</dbReference>
<dbReference type="EC" id="3.4.19.12" evidence="3"/>
<evidence type="ECO:0000259" key="9">
    <source>
        <dbReference type="PROSITE" id="PS50235"/>
    </source>
</evidence>
<name>A0A9P7N8Y2_9HYPO</name>
<dbReference type="Proteomes" id="UP000748025">
    <property type="component" value="Unassembled WGS sequence"/>
</dbReference>
<protein>
    <recommendedName>
        <fullName evidence="3">ubiquitinyl hydrolase 1</fullName>
        <ecNumber evidence="3">3.4.19.12</ecNumber>
    </recommendedName>
</protein>
<accession>A0A9P7N8Y2</accession>
<evidence type="ECO:0000256" key="1">
    <source>
        <dbReference type="ARBA" id="ARBA00000707"/>
    </source>
</evidence>
<proteinExistence type="inferred from homology"/>
<feature type="region of interest" description="Disordered" evidence="8">
    <location>
        <begin position="1"/>
        <end position="32"/>
    </location>
</feature>
<dbReference type="Pfam" id="PF00443">
    <property type="entry name" value="UCH"/>
    <property type="match status" value="1"/>
</dbReference>
<organism evidence="10 11">
    <name type="scientific">Claviceps pusilla</name>
    <dbReference type="NCBI Taxonomy" id="123648"/>
    <lineage>
        <taxon>Eukaryota</taxon>
        <taxon>Fungi</taxon>
        <taxon>Dikarya</taxon>
        <taxon>Ascomycota</taxon>
        <taxon>Pezizomycotina</taxon>
        <taxon>Sordariomycetes</taxon>
        <taxon>Hypocreomycetidae</taxon>
        <taxon>Hypocreales</taxon>
        <taxon>Clavicipitaceae</taxon>
        <taxon>Claviceps</taxon>
    </lineage>
</organism>
<keyword evidence="5" id="KW-0833">Ubl conjugation pathway</keyword>
<dbReference type="PROSITE" id="PS50235">
    <property type="entry name" value="USP_3"/>
    <property type="match status" value="1"/>
</dbReference>
<feature type="compositionally biased region" description="Basic and acidic residues" evidence="8">
    <location>
        <begin position="1"/>
        <end position="16"/>
    </location>
</feature>
<keyword evidence="11" id="KW-1185">Reference proteome</keyword>
<feature type="region of interest" description="Disordered" evidence="8">
    <location>
        <begin position="736"/>
        <end position="755"/>
    </location>
</feature>
<evidence type="ECO:0000313" key="10">
    <source>
        <dbReference type="EMBL" id="KAG5999190.1"/>
    </source>
</evidence>
<evidence type="ECO:0000313" key="11">
    <source>
        <dbReference type="Proteomes" id="UP000748025"/>
    </source>
</evidence>
<evidence type="ECO:0000256" key="3">
    <source>
        <dbReference type="ARBA" id="ARBA00012759"/>
    </source>
</evidence>
<dbReference type="Gene3D" id="3.90.70.10">
    <property type="entry name" value="Cysteine proteinases"/>
    <property type="match status" value="2"/>
</dbReference>
<dbReference type="GO" id="GO:0005829">
    <property type="term" value="C:cytosol"/>
    <property type="evidence" value="ECO:0007669"/>
    <property type="project" value="TreeGrafter"/>
</dbReference>
<keyword evidence="6" id="KW-0378">Hydrolase</keyword>
<dbReference type="PANTHER" id="PTHR24006:SF722">
    <property type="entry name" value="UBIQUITIN CARBOXYL-TERMINAL HYDROLASE 48"/>
    <property type="match status" value="1"/>
</dbReference>
<keyword evidence="4" id="KW-0645">Protease</keyword>
<dbReference type="InterPro" id="IPR038765">
    <property type="entry name" value="Papain-like_cys_pep_sf"/>
</dbReference>
<dbReference type="OrthoDB" id="6287070at2759"/>